<evidence type="ECO:0000313" key="9">
    <source>
        <dbReference type="Proteomes" id="UP000726737"/>
    </source>
</evidence>
<dbReference type="InterPro" id="IPR037104">
    <property type="entry name" value="Annexin_sf"/>
</dbReference>
<keyword evidence="2 6" id="KW-0677">Repeat</keyword>
<dbReference type="GO" id="GO:0001786">
    <property type="term" value="F:phosphatidylserine binding"/>
    <property type="evidence" value="ECO:0007669"/>
    <property type="project" value="TreeGrafter"/>
</dbReference>
<dbReference type="InterPro" id="IPR018502">
    <property type="entry name" value="Annexin_repeat"/>
</dbReference>
<dbReference type="SUPFAM" id="SSF47874">
    <property type="entry name" value="Annexin"/>
    <property type="match status" value="1"/>
</dbReference>
<feature type="compositionally biased region" description="Pro residues" evidence="7">
    <location>
        <begin position="37"/>
        <end position="54"/>
    </location>
</feature>
<name>A0A9P6U420_9FUNG</name>
<dbReference type="PROSITE" id="PS00223">
    <property type="entry name" value="ANNEXIN_1"/>
    <property type="match status" value="2"/>
</dbReference>
<dbReference type="PRINTS" id="PR00196">
    <property type="entry name" value="ANNEXIN"/>
</dbReference>
<dbReference type="EMBL" id="JAAAJA010000181">
    <property type="protein sequence ID" value="KAG0259620.1"/>
    <property type="molecule type" value="Genomic_DNA"/>
</dbReference>
<dbReference type="GO" id="GO:0005544">
    <property type="term" value="F:calcium-dependent phospholipid binding"/>
    <property type="evidence" value="ECO:0007669"/>
    <property type="project" value="UniProtKB-KW"/>
</dbReference>
<dbReference type="GO" id="GO:0005886">
    <property type="term" value="C:plasma membrane"/>
    <property type="evidence" value="ECO:0007669"/>
    <property type="project" value="TreeGrafter"/>
</dbReference>
<sequence>MSYYPPNQGSYGYPGYPPQQQYAAGAPIPGYPMAQQGPPPPGSYPGYPPQPQAPPAGYGYPPAAGYPPAPAHPPANGPPPGYGYAAPQHGAPAPYGYPAPGAPAPVPAPYTPAPTMSHAPTMAPAPTMPMTMQTPSYFHQAAANVPTPQQDAESIHKACRGFGTDEKRVISVVANRTSEHLAIVTSVYKQFYGRDLVEVLDKETSGHFARALHYLILSPIVLDAELIHEACVGAGTNERCLIQVLVGRTNADMAQLKSMYYARYHKSLESVVKADVSGYFEKLLMVCMQGTRDEIGHYQYNVDADVQSLYKAGEGRIGTDESQFIHILTNRPDAHLRMVFQQYQVHHRKKFTKVIKREFSGWIETALCYLVNWVQSPAHCIAKNLEKAMNGMGTDDASLTRLLVRNRTQPFMNDIKAAYAAKYKRTLRDRVKGETSGDYRRTLLMTIGEPER</sequence>
<evidence type="ECO:0000256" key="4">
    <source>
        <dbReference type="ARBA" id="ARBA00023216"/>
    </source>
</evidence>
<evidence type="ECO:0000256" key="1">
    <source>
        <dbReference type="ARBA" id="ARBA00007831"/>
    </source>
</evidence>
<keyword evidence="4 6" id="KW-0041">Annexin</keyword>
<evidence type="ECO:0000256" key="7">
    <source>
        <dbReference type="SAM" id="MobiDB-lite"/>
    </source>
</evidence>
<dbReference type="OrthoDB" id="37886at2759"/>
<proteinExistence type="inferred from homology"/>
<dbReference type="FunFam" id="1.10.220.10:FF:000005">
    <property type="entry name" value="Annexin"/>
    <property type="match status" value="2"/>
</dbReference>
<dbReference type="Proteomes" id="UP000726737">
    <property type="component" value="Unassembled WGS sequence"/>
</dbReference>
<comment type="caution">
    <text evidence="8">The sequence shown here is derived from an EMBL/GenBank/DDBJ whole genome shotgun (WGS) entry which is preliminary data.</text>
</comment>
<feature type="region of interest" description="Disordered" evidence="7">
    <location>
        <begin position="1"/>
        <end position="85"/>
    </location>
</feature>
<dbReference type="Gene3D" id="1.10.220.10">
    <property type="entry name" value="Annexin"/>
    <property type="match status" value="4"/>
</dbReference>
<dbReference type="PANTHER" id="PTHR10502">
    <property type="entry name" value="ANNEXIN"/>
    <property type="match status" value="1"/>
</dbReference>
<dbReference type="AlphaFoldDB" id="A0A9P6U420"/>
<gene>
    <name evidence="8" type="ORF">BG011_002511</name>
</gene>
<protein>
    <recommendedName>
        <fullName evidence="6">Annexin</fullName>
    </recommendedName>
</protein>
<feature type="compositionally biased region" description="Low complexity" evidence="7">
    <location>
        <begin position="1"/>
        <end position="27"/>
    </location>
</feature>
<dbReference type="InterPro" id="IPR001464">
    <property type="entry name" value="Annexin"/>
</dbReference>
<evidence type="ECO:0000256" key="5">
    <source>
        <dbReference type="ARBA" id="ARBA00023302"/>
    </source>
</evidence>
<dbReference type="SMART" id="SM00335">
    <property type="entry name" value="ANX"/>
    <property type="match status" value="4"/>
</dbReference>
<feature type="compositionally biased region" description="Pro residues" evidence="7">
    <location>
        <begin position="64"/>
        <end position="81"/>
    </location>
</feature>
<reference evidence="8" key="1">
    <citation type="journal article" date="2020" name="Fungal Divers.">
        <title>Resolving the Mortierellaceae phylogeny through synthesis of multi-gene phylogenetics and phylogenomics.</title>
        <authorList>
            <person name="Vandepol N."/>
            <person name="Liber J."/>
            <person name="Desiro A."/>
            <person name="Na H."/>
            <person name="Kennedy M."/>
            <person name="Barry K."/>
            <person name="Grigoriev I.V."/>
            <person name="Miller A.N."/>
            <person name="O'Donnell K."/>
            <person name="Stajich J.E."/>
            <person name="Bonito G."/>
        </authorList>
    </citation>
    <scope>NUCLEOTIDE SEQUENCE</scope>
    <source>
        <strain evidence="8">KOD948</strain>
    </source>
</reference>
<keyword evidence="9" id="KW-1185">Reference proteome</keyword>
<dbReference type="GO" id="GO:0005737">
    <property type="term" value="C:cytoplasm"/>
    <property type="evidence" value="ECO:0007669"/>
    <property type="project" value="TreeGrafter"/>
</dbReference>
<accession>A0A9P6U420</accession>
<organism evidence="8 9">
    <name type="scientific">Mortierella polycephala</name>
    <dbReference type="NCBI Taxonomy" id="41804"/>
    <lineage>
        <taxon>Eukaryota</taxon>
        <taxon>Fungi</taxon>
        <taxon>Fungi incertae sedis</taxon>
        <taxon>Mucoromycota</taxon>
        <taxon>Mortierellomycotina</taxon>
        <taxon>Mortierellomycetes</taxon>
        <taxon>Mortierellales</taxon>
        <taxon>Mortierellaceae</taxon>
        <taxon>Mortierella</taxon>
    </lineage>
</organism>
<dbReference type="Pfam" id="PF00191">
    <property type="entry name" value="Annexin"/>
    <property type="match status" value="4"/>
</dbReference>
<keyword evidence="5 6" id="KW-0111">Calcium/phospholipid-binding</keyword>
<evidence type="ECO:0000256" key="6">
    <source>
        <dbReference type="RuleBase" id="RU003540"/>
    </source>
</evidence>
<dbReference type="FunFam" id="1.10.220.10:FF:000002">
    <property type="entry name" value="Annexin"/>
    <property type="match status" value="1"/>
</dbReference>
<comment type="domain">
    <text evidence="6">A pair of annexin repeats may form one binding site for calcium and phospholipid.</text>
</comment>
<dbReference type="GO" id="GO:0005509">
    <property type="term" value="F:calcium ion binding"/>
    <property type="evidence" value="ECO:0007669"/>
    <property type="project" value="InterPro"/>
</dbReference>
<evidence type="ECO:0000256" key="2">
    <source>
        <dbReference type="ARBA" id="ARBA00022737"/>
    </source>
</evidence>
<dbReference type="InterPro" id="IPR018252">
    <property type="entry name" value="Annexin_repeat_CS"/>
</dbReference>
<keyword evidence="3 6" id="KW-0106">Calcium</keyword>
<evidence type="ECO:0000313" key="8">
    <source>
        <dbReference type="EMBL" id="KAG0259620.1"/>
    </source>
</evidence>
<dbReference type="PANTHER" id="PTHR10502:SF102">
    <property type="entry name" value="ANNEXIN B11"/>
    <property type="match status" value="1"/>
</dbReference>
<evidence type="ECO:0000256" key="3">
    <source>
        <dbReference type="ARBA" id="ARBA00022837"/>
    </source>
</evidence>
<dbReference type="PROSITE" id="PS51897">
    <property type="entry name" value="ANNEXIN_2"/>
    <property type="match status" value="4"/>
</dbReference>
<comment type="similarity">
    <text evidence="1 6">Belongs to the annexin family.</text>
</comment>